<dbReference type="EMBL" id="CP002584">
    <property type="protein sequence ID" value="ADZ78512.1"/>
    <property type="molecule type" value="Genomic_DNA"/>
</dbReference>
<dbReference type="GO" id="GO:0016740">
    <property type="term" value="F:transferase activity"/>
    <property type="evidence" value="ECO:0007669"/>
    <property type="project" value="UniProtKB-KW"/>
</dbReference>
<dbReference type="OrthoDB" id="9787293at2"/>
<protein>
    <submittedName>
        <fullName evidence="1">Glycosyl transferase group 1</fullName>
    </submittedName>
</protein>
<dbReference type="KEGG" id="shg:Sph21_1952"/>
<keyword evidence="1" id="KW-0808">Transferase</keyword>
<sequence>MTLKKVALLNPLVPHYREEFFKQLATHIDLDIYIYEGGSEYANFNVSDLQVKKIKSFGFFGNRFIFYNIIPLMAKKYDTLVLMLHFGHISSWFLLLTQIFHRKKVILWGQGISIKRYLQEQKKPNLLFRWMIGLSHGVWLYTEEEQKQWKKIFPTKSIVALNNTISGVEEVLATNYTEDERSALKEKHGIQQDICLIYCARFDNPYRRFDLLTQAIELLDAKKYGFIIIGEGAHKPNFQSYPNVYDYGKVYEKHLKDELFSMADLYYQPGWIGLSVVEAMAYGKPILTFRRSDQVLQCVEYSYIKDRQNGILLDNLDELRQTLSNMVQEDIQEMGEASKQFVKNKLLMRNMTENALSIL</sequence>
<dbReference type="eggNOG" id="COG0438">
    <property type="taxonomic scope" value="Bacteria"/>
</dbReference>
<dbReference type="STRING" id="743722.Sph21_1952"/>
<organism evidence="1">
    <name type="scientific">Sphingobacterium sp. (strain 21)</name>
    <dbReference type="NCBI Taxonomy" id="743722"/>
    <lineage>
        <taxon>Bacteria</taxon>
        <taxon>Pseudomonadati</taxon>
        <taxon>Bacteroidota</taxon>
        <taxon>Sphingobacteriia</taxon>
        <taxon>Sphingobacteriales</taxon>
        <taxon>Sphingobacteriaceae</taxon>
        <taxon>Sphingobacterium</taxon>
    </lineage>
</organism>
<gene>
    <name evidence="1" type="ordered locus">Sph21_1952</name>
</gene>
<dbReference type="Pfam" id="PF13692">
    <property type="entry name" value="Glyco_trans_1_4"/>
    <property type="match status" value="1"/>
</dbReference>
<dbReference type="SUPFAM" id="SSF53756">
    <property type="entry name" value="UDP-Glycosyltransferase/glycogen phosphorylase"/>
    <property type="match status" value="1"/>
</dbReference>
<name>F4CA86_SPHS2</name>
<dbReference type="PANTHER" id="PTHR12526">
    <property type="entry name" value="GLYCOSYLTRANSFERASE"/>
    <property type="match status" value="1"/>
</dbReference>
<reference evidence="1" key="1">
    <citation type="submission" date="2011-03" db="EMBL/GenBank/DDBJ databases">
        <title>Complete sequence of Sphingobacterium sp. 21.</title>
        <authorList>
            <consortium name="US DOE Joint Genome Institute"/>
            <person name="Lucas S."/>
            <person name="Copeland A."/>
            <person name="Lapidus A."/>
            <person name="Cheng J.-F."/>
            <person name="Goodwin L."/>
            <person name="Pitluck S."/>
            <person name="Davenport K."/>
            <person name="Detter J.C."/>
            <person name="Han C."/>
            <person name="Tapia R."/>
            <person name="Land M."/>
            <person name="Hauser L."/>
            <person name="Kyrpides N."/>
            <person name="Ivanova N."/>
            <person name="Ovchinnikova G."/>
            <person name="Pagani I."/>
            <person name="Siebers A.K."/>
            <person name="Allgaier M."/>
            <person name="Thelen M.P."/>
            <person name="Hugenholtz P."/>
            <person name="Woyke T."/>
        </authorList>
    </citation>
    <scope>NUCLEOTIDE SEQUENCE</scope>
    <source>
        <strain evidence="1">21</strain>
    </source>
</reference>
<dbReference type="AlphaFoldDB" id="F4CA86"/>
<dbReference type="Gene3D" id="3.40.50.2000">
    <property type="entry name" value="Glycogen Phosphorylase B"/>
    <property type="match status" value="2"/>
</dbReference>
<dbReference type="PATRIC" id="fig|743722.3.peg.2084"/>
<dbReference type="HOGENOM" id="CLU_771391_0_0_10"/>
<dbReference type="PANTHER" id="PTHR12526:SF630">
    <property type="entry name" value="GLYCOSYLTRANSFERASE"/>
    <property type="match status" value="1"/>
</dbReference>
<proteinExistence type="predicted"/>
<accession>F4CA86</accession>
<evidence type="ECO:0000313" key="1">
    <source>
        <dbReference type="EMBL" id="ADZ78512.1"/>
    </source>
</evidence>